<feature type="transmembrane region" description="Helical" evidence="7">
    <location>
        <begin position="19"/>
        <end position="41"/>
    </location>
</feature>
<keyword evidence="6 7" id="KW-0472">Membrane</keyword>
<gene>
    <name evidence="9" type="ORF">KDK_20530</name>
</gene>
<name>A0A402AGR0_9CHLR</name>
<feature type="transmembrane region" description="Helical" evidence="7">
    <location>
        <begin position="53"/>
        <end position="74"/>
    </location>
</feature>
<dbReference type="InterPro" id="IPR032816">
    <property type="entry name" value="VTT_dom"/>
</dbReference>
<dbReference type="RefSeq" id="WP_126549820.1">
    <property type="nucleotide sequence ID" value="NZ_BIFS01000001.1"/>
</dbReference>
<dbReference type="Pfam" id="PF09335">
    <property type="entry name" value="VTT_dom"/>
    <property type="match status" value="1"/>
</dbReference>
<dbReference type="GO" id="GO:0005886">
    <property type="term" value="C:plasma membrane"/>
    <property type="evidence" value="ECO:0007669"/>
    <property type="project" value="UniProtKB-SubCell"/>
</dbReference>
<comment type="subcellular location">
    <subcellularLocation>
        <location evidence="1">Cell membrane</location>
        <topology evidence="1">Multi-pass membrane protein</topology>
    </subcellularLocation>
</comment>
<dbReference type="OrthoDB" id="162303at2"/>
<feature type="domain" description="VTT" evidence="8">
    <location>
        <begin position="34"/>
        <end position="157"/>
    </location>
</feature>
<sequence>MNTLLPLIISWLQFYGYPVLWICVYVAAVGAPLPIGLLLLATGAFAALGDFNLYILFITSLSASVLGDSTGYFIGRKVGTRVIAWLARQKRFRFISPKVISRSQEYFQRRGGWAVFLSRCLVPALGGTINILAGAENYPYRKFLLADATGEAIGIIPPLILGFAFGASWEAVGDLLTTISTLTFILLIAIYLIVLLIRTLRRMKTGREQTDLEETSESESSQLEIQDSQLQYKGFSKEKNPKTTLFLATLRRVQTYKSTDGLHTGYSFPKETTSNPGRRD</sequence>
<evidence type="ECO:0000256" key="4">
    <source>
        <dbReference type="ARBA" id="ARBA00022692"/>
    </source>
</evidence>
<evidence type="ECO:0000256" key="2">
    <source>
        <dbReference type="ARBA" id="ARBA00010792"/>
    </source>
</evidence>
<dbReference type="EMBL" id="BIFS01000001">
    <property type="protein sequence ID" value="GCE18253.1"/>
    <property type="molecule type" value="Genomic_DNA"/>
</dbReference>
<comment type="caution">
    <text evidence="9">The sequence shown here is derived from an EMBL/GenBank/DDBJ whole genome shotgun (WGS) entry which is preliminary data.</text>
</comment>
<evidence type="ECO:0000313" key="9">
    <source>
        <dbReference type="EMBL" id="GCE18253.1"/>
    </source>
</evidence>
<feature type="transmembrane region" description="Helical" evidence="7">
    <location>
        <begin position="144"/>
        <end position="169"/>
    </location>
</feature>
<dbReference type="Proteomes" id="UP000287188">
    <property type="component" value="Unassembled WGS sequence"/>
</dbReference>
<keyword evidence="4 7" id="KW-0812">Transmembrane</keyword>
<dbReference type="InterPro" id="IPR051311">
    <property type="entry name" value="DedA_domain"/>
</dbReference>
<keyword evidence="3" id="KW-1003">Cell membrane</keyword>
<dbReference type="AlphaFoldDB" id="A0A402AGR0"/>
<evidence type="ECO:0000256" key="6">
    <source>
        <dbReference type="ARBA" id="ARBA00023136"/>
    </source>
</evidence>
<keyword evidence="5 7" id="KW-1133">Transmembrane helix</keyword>
<dbReference type="PANTHER" id="PTHR42709">
    <property type="entry name" value="ALKALINE PHOSPHATASE LIKE PROTEIN"/>
    <property type="match status" value="1"/>
</dbReference>
<dbReference type="PANTHER" id="PTHR42709:SF6">
    <property type="entry name" value="UNDECAPRENYL PHOSPHATE TRANSPORTER A"/>
    <property type="match status" value="1"/>
</dbReference>
<evidence type="ECO:0000259" key="8">
    <source>
        <dbReference type="Pfam" id="PF09335"/>
    </source>
</evidence>
<feature type="transmembrane region" description="Helical" evidence="7">
    <location>
        <begin position="175"/>
        <end position="197"/>
    </location>
</feature>
<proteinExistence type="inferred from homology"/>
<comment type="similarity">
    <text evidence="2">Belongs to the DedA family.</text>
</comment>
<evidence type="ECO:0000256" key="1">
    <source>
        <dbReference type="ARBA" id="ARBA00004651"/>
    </source>
</evidence>
<protein>
    <recommendedName>
        <fullName evidence="8">VTT domain-containing protein</fullName>
    </recommendedName>
</protein>
<evidence type="ECO:0000313" key="10">
    <source>
        <dbReference type="Proteomes" id="UP000287188"/>
    </source>
</evidence>
<evidence type="ECO:0000256" key="5">
    <source>
        <dbReference type="ARBA" id="ARBA00022989"/>
    </source>
</evidence>
<evidence type="ECO:0000256" key="3">
    <source>
        <dbReference type="ARBA" id="ARBA00022475"/>
    </source>
</evidence>
<reference evidence="10" key="1">
    <citation type="submission" date="2018-12" db="EMBL/GenBank/DDBJ databases">
        <title>Tengunoibacter tsumagoiensis gen. nov., sp. nov., Dictyobacter kobayashii sp. nov., D. alpinus sp. nov., and D. joshuensis sp. nov. and description of Dictyobacteraceae fam. nov. within the order Ktedonobacterales isolated from Tengu-no-mugimeshi.</title>
        <authorList>
            <person name="Wang C.M."/>
            <person name="Zheng Y."/>
            <person name="Sakai Y."/>
            <person name="Toyoda A."/>
            <person name="Minakuchi Y."/>
            <person name="Abe K."/>
            <person name="Yokota A."/>
            <person name="Yabe S."/>
        </authorList>
    </citation>
    <scope>NUCLEOTIDE SEQUENCE [LARGE SCALE GENOMIC DNA]</scope>
    <source>
        <strain evidence="10">Uno11</strain>
    </source>
</reference>
<accession>A0A402AGR0</accession>
<evidence type="ECO:0000256" key="7">
    <source>
        <dbReference type="SAM" id="Phobius"/>
    </source>
</evidence>
<keyword evidence="10" id="KW-1185">Reference proteome</keyword>
<organism evidence="9 10">
    <name type="scientific">Dictyobacter kobayashii</name>
    <dbReference type="NCBI Taxonomy" id="2014872"/>
    <lineage>
        <taxon>Bacteria</taxon>
        <taxon>Bacillati</taxon>
        <taxon>Chloroflexota</taxon>
        <taxon>Ktedonobacteria</taxon>
        <taxon>Ktedonobacterales</taxon>
        <taxon>Dictyobacteraceae</taxon>
        <taxon>Dictyobacter</taxon>
    </lineage>
</organism>